<name>A0ABV8SSE3_9GAMM</name>
<proteinExistence type="predicted"/>
<organism evidence="1 2">
    <name type="scientific">Steroidobacter flavus</name>
    <dbReference type="NCBI Taxonomy" id="1842136"/>
    <lineage>
        <taxon>Bacteria</taxon>
        <taxon>Pseudomonadati</taxon>
        <taxon>Pseudomonadota</taxon>
        <taxon>Gammaproteobacteria</taxon>
        <taxon>Steroidobacterales</taxon>
        <taxon>Steroidobacteraceae</taxon>
        <taxon>Steroidobacter</taxon>
    </lineage>
</organism>
<gene>
    <name evidence="1" type="ORF">ACFPN2_12495</name>
</gene>
<dbReference type="EMBL" id="JBHSDU010000003">
    <property type="protein sequence ID" value="MFC4309902.1"/>
    <property type="molecule type" value="Genomic_DNA"/>
</dbReference>
<evidence type="ECO:0000313" key="1">
    <source>
        <dbReference type="EMBL" id="MFC4309902.1"/>
    </source>
</evidence>
<comment type="caution">
    <text evidence="1">The sequence shown here is derived from an EMBL/GenBank/DDBJ whole genome shotgun (WGS) entry which is preliminary data.</text>
</comment>
<dbReference type="RefSeq" id="WP_380596952.1">
    <property type="nucleotide sequence ID" value="NZ_JBHSDU010000003.1"/>
</dbReference>
<protein>
    <submittedName>
        <fullName evidence="1">Uncharacterized protein</fullName>
    </submittedName>
</protein>
<dbReference type="Proteomes" id="UP001595904">
    <property type="component" value="Unassembled WGS sequence"/>
</dbReference>
<reference evidence="2" key="1">
    <citation type="journal article" date="2019" name="Int. J. Syst. Evol. Microbiol.">
        <title>The Global Catalogue of Microorganisms (GCM) 10K type strain sequencing project: providing services to taxonomists for standard genome sequencing and annotation.</title>
        <authorList>
            <consortium name="The Broad Institute Genomics Platform"/>
            <consortium name="The Broad Institute Genome Sequencing Center for Infectious Disease"/>
            <person name="Wu L."/>
            <person name="Ma J."/>
        </authorList>
    </citation>
    <scope>NUCLEOTIDE SEQUENCE [LARGE SCALE GENOMIC DNA]</scope>
    <source>
        <strain evidence="2">CGMCC 1.10759</strain>
    </source>
</reference>
<keyword evidence="2" id="KW-1185">Reference proteome</keyword>
<sequence length="68" mass="7981">MEPKLQQIYSCPGTWEEIVISQLQFGPDIRTAIRELWMKNQAIAEQHKVTLTPMQFVEMFVEKNVTKT</sequence>
<evidence type="ECO:0000313" key="2">
    <source>
        <dbReference type="Proteomes" id="UP001595904"/>
    </source>
</evidence>
<accession>A0ABV8SSE3</accession>